<feature type="compositionally biased region" description="Polar residues" evidence="1">
    <location>
        <begin position="123"/>
        <end position="138"/>
    </location>
</feature>
<accession>A0A9P8ERK3</accession>
<feature type="region of interest" description="Disordered" evidence="1">
    <location>
        <begin position="123"/>
        <end position="410"/>
    </location>
</feature>
<feature type="compositionally biased region" description="Basic and acidic residues" evidence="1">
    <location>
        <begin position="477"/>
        <end position="486"/>
    </location>
</feature>
<feature type="region of interest" description="Disordered" evidence="1">
    <location>
        <begin position="1"/>
        <end position="22"/>
    </location>
</feature>
<dbReference type="Proteomes" id="UP000779574">
    <property type="component" value="Unassembled WGS sequence"/>
</dbReference>
<feature type="compositionally biased region" description="Polar residues" evidence="1">
    <location>
        <begin position="263"/>
        <end position="273"/>
    </location>
</feature>
<reference evidence="2" key="2">
    <citation type="submission" date="2021-08" db="EMBL/GenBank/DDBJ databases">
        <authorList>
            <person name="Gostincar C."/>
            <person name="Sun X."/>
            <person name="Song Z."/>
            <person name="Gunde-Cimerman N."/>
        </authorList>
    </citation>
    <scope>NUCLEOTIDE SEQUENCE</scope>
    <source>
        <strain evidence="2">EXF-9911</strain>
    </source>
</reference>
<dbReference type="OrthoDB" id="3931717at2759"/>
<feature type="compositionally biased region" description="Low complexity" evidence="1">
    <location>
        <begin position="211"/>
        <end position="221"/>
    </location>
</feature>
<feature type="compositionally biased region" description="Basic and acidic residues" evidence="1">
    <location>
        <begin position="434"/>
        <end position="458"/>
    </location>
</feature>
<evidence type="ECO:0000256" key="1">
    <source>
        <dbReference type="SAM" id="MobiDB-lite"/>
    </source>
</evidence>
<dbReference type="EMBL" id="JAHFXF010000125">
    <property type="protein sequence ID" value="KAG9695610.1"/>
    <property type="molecule type" value="Genomic_DNA"/>
</dbReference>
<feature type="region of interest" description="Disordered" evidence="1">
    <location>
        <begin position="502"/>
        <end position="525"/>
    </location>
</feature>
<proteinExistence type="predicted"/>
<feature type="compositionally biased region" description="Polar residues" evidence="1">
    <location>
        <begin position="283"/>
        <end position="296"/>
    </location>
</feature>
<reference evidence="2" key="1">
    <citation type="journal article" date="2021" name="J Fungi (Basel)">
        <title>Virulence traits and population genomics of the black yeast Aureobasidium melanogenum.</title>
        <authorList>
            <person name="Cernosa A."/>
            <person name="Sun X."/>
            <person name="Gostincar C."/>
            <person name="Fang C."/>
            <person name="Gunde-Cimerman N."/>
            <person name="Song Z."/>
        </authorList>
    </citation>
    <scope>NUCLEOTIDE SEQUENCE</scope>
    <source>
        <strain evidence="2">EXF-9911</strain>
    </source>
</reference>
<evidence type="ECO:0000313" key="2">
    <source>
        <dbReference type="EMBL" id="KAG9695610.1"/>
    </source>
</evidence>
<name>A0A9P8ERK3_AURME</name>
<organism evidence="2 3">
    <name type="scientific">Aureobasidium melanogenum</name>
    <name type="common">Aureobasidium pullulans var. melanogenum</name>
    <dbReference type="NCBI Taxonomy" id="46634"/>
    <lineage>
        <taxon>Eukaryota</taxon>
        <taxon>Fungi</taxon>
        <taxon>Dikarya</taxon>
        <taxon>Ascomycota</taxon>
        <taxon>Pezizomycotina</taxon>
        <taxon>Dothideomycetes</taxon>
        <taxon>Dothideomycetidae</taxon>
        <taxon>Dothideales</taxon>
        <taxon>Saccotheciaceae</taxon>
        <taxon>Aureobasidium</taxon>
    </lineage>
</organism>
<sequence length="525" mass="57859">MDQVPPWQRITEGYESPTEETAGPIKAVESLKDWKRRNPQQALDILGKNNTKLRQPEVRIIIWPAKDRHTDSQLRSIWKFYYKSCWQFAPYAFNSDLKPYAEFEWVTSPTSFRRLARDASQTIARQPTTATNSVVSTVKHTKLPQDNRRSGPAIAQSIKAEPPPNAPRGPRNNTPSQASRFPRLYPDTPKGPSRNLGKAPVRSAEAPLGPSPRSSSMQPQRFADSRASSATPASVLSPWHPPELVHPSRRPLIDNTGPLNAAARNQSSAQTVDRQGRAHFSPELTQNSSTPSQQEAGQVRMPYSPTPGPSSYSARPYAKPTTNVRSPNTGGTKTPGPPDGKKGMGSVELESFQPRKKATPLPDIAATQVETPLRARPRGVTTPITPGTAASTRSAEMPNNNSEPCKHRQKGQECEKCTCGCENCRRPGKRCAKQRAEARNREDAGKRKADSVDPDVKVEPSASDAQLSLQPKKKPRTRDSVDPVVKVEESASHLQLSLLAKKLPKKKKPRTRDSVGSWYDPIAVD</sequence>
<evidence type="ECO:0000313" key="3">
    <source>
        <dbReference type="Proteomes" id="UP000779574"/>
    </source>
</evidence>
<feature type="non-terminal residue" evidence="2">
    <location>
        <position position="525"/>
    </location>
</feature>
<comment type="caution">
    <text evidence="2">The sequence shown here is derived from an EMBL/GenBank/DDBJ whole genome shotgun (WGS) entry which is preliminary data.</text>
</comment>
<protein>
    <submittedName>
        <fullName evidence="2">Uncharacterized protein</fullName>
    </submittedName>
</protein>
<feature type="region of interest" description="Disordered" evidence="1">
    <location>
        <begin position="426"/>
        <end position="486"/>
    </location>
</feature>
<gene>
    <name evidence="2" type="ORF">KCU76_g4347</name>
</gene>
<feature type="compositionally biased region" description="Polar residues" evidence="1">
    <location>
        <begin position="382"/>
        <end position="403"/>
    </location>
</feature>
<dbReference type="AlphaFoldDB" id="A0A9P8ERK3"/>